<feature type="transmembrane region" description="Helical" evidence="1">
    <location>
        <begin position="91"/>
        <end position="110"/>
    </location>
</feature>
<organism evidence="2 3">
    <name type="scientific">Streptomyces paromomycinus</name>
    <name type="common">Streptomyces rimosus subsp. paromomycinus</name>
    <dbReference type="NCBI Taxonomy" id="92743"/>
    <lineage>
        <taxon>Bacteria</taxon>
        <taxon>Bacillati</taxon>
        <taxon>Actinomycetota</taxon>
        <taxon>Actinomycetes</taxon>
        <taxon>Kitasatosporales</taxon>
        <taxon>Streptomycetaceae</taxon>
        <taxon>Streptomyces</taxon>
    </lineage>
</organism>
<sequence length="180" mass="19402">MSIGTPLVATTLTKKLQITVGVCSVVFTIGTTVHNFVIIDNELVEMMMRISGSADPTAAAPGFTLWLRIIGCLYILGNAAGILALRSRSRVLWWTVFAVNCTQGLGFWAVPPSMWNAATDLYGTWGTVPSLVTDGGALLLTVLMVLTMVKYRAVWAQQRALPTGALQVPDSSSATQGRWR</sequence>
<evidence type="ECO:0000256" key="1">
    <source>
        <dbReference type="SAM" id="Phobius"/>
    </source>
</evidence>
<feature type="transmembrane region" description="Helical" evidence="1">
    <location>
        <begin position="65"/>
        <end position="84"/>
    </location>
</feature>
<protein>
    <submittedName>
        <fullName evidence="2">Uncharacterized protein</fullName>
    </submittedName>
</protein>
<comment type="caution">
    <text evidence="2">The sequence shown here is derived from an EMBL/GenBank/DDBJ whole genome shotgun (WGS) entry which is preliminary data.</text>
</comment>
<keyword evidence="1" id="KW-0472">Membrane</keyword>
<keyword evidence="1" id="KW-0812">Transmembrane</keyword>
<keyword evidence="1" id="KW-1133">Transmembrane helix</keyword>
<evidence type="ECO:0000313" key="3">
    <source>
        <dbReference type="Proteomes" id="UP000286746"/>
    </source>
</evidence>
<dbReference type="RefSeq" id="WP_125050799.1">
    <property type="nucleotide sequence ID" value="NZ_BHZD01000001.1"/>
</dbReference>
<name>A0A401VU30_STREY</name>
<dbReference type="EMBL" id="BHZD01000001">
    <property type="protein sequence ID" value="GCD40493.1"/>
    <property type="molecule type" value="Genomic_DNA"/>
</dbReference>
<accession>A0A401VU30</accession>
<proteinExistence type="predicted"/>
<feature type="transmembrane region" description="Helical" evidence="1">
    <location>
        <begin position="20"/>
        <end position="39"/>
    </location>
</feature>
<keyword evidence="3" id="KW-1185">Reference proteome</keyword>
<dbReference type="AlphaFoldDB" id="A0A401VU30"/>
<gene>
    <name evidence="2" type="ORF">GKJPGBOP_00142</name>
</gene>
<dbReference type="Proteomes" id="UP000286746">
    <property type="component" value="Unassembled WGS sequence"/>
</dbReference>
<reference evidence="2 3" key="1">
    <citation type="submission" date="2018-11" db="EMBL/GenBank/DDBJ databases">
        <title>Whole genome sequence of Streptomyces paromomycinus NBRC 15454(T).</title>
        <authorList>
            <person name="Komaki H."/>
            <person name="Tamura T."/>
        </authorList>
    </citation>
    <scope>NUCLEOTIDE SEQUENCE [LARGE SCALE GENOMIC DNA]</scope>
    <source>
        <strain evidence="2 3">NBRC 15454</strain>
    </source>
</reference>
<feature type="transmembrane region" description="Helical" evidence="1">
    <location>
        <begin position="130"/>
        <end position="149"/>
    </location>
</feature>
<evidence type="ECO:0000313" key="2">
    <source>
        <dbReference type="EMBL" id="GCD40493.1"/>
    </source>
</evidence>